<evidence type="ECO:0000313" key="2">
    <source>
        <dbReference type="Proteomes" id="UP000887563"/>
    </source>
</evidence>
<dbReference type="WBParaSite" id="Minc3s00164g06491">
    <property type="protein sequence ID" value="Minc3s00164g06491"/>
    <property type="gene ID" value="Minc3s00164g06491"/>
</dbReference>
<keyword evidence="1" id="KW-0812">Transmembrane</keyword>
<sequence>MCNISQFISLICLSPTFCLFVFLCYYDASCFLIFSITSVSGNAAALTKYYEKSNCEKNDCKKSN</sequence>
<accession>A0A914KXR7</accession>
<evidence type="ECO:0000256" key="1">
    <source>
        <dbReference type="SAM" id="Phobius"/>
    </source>
</evidence>
<proteinExistence type="predicted"/>
<organism evidence="2 3">
    <name type="scientific">Meloidogyne incognita</name>
    <name type="common">Southern root-knot nematode worm</name>
    <name type="synonym">Oxyuris incognita</name>
    <dbReference type="NCBI Taxonomy" id="6306"/>
    <lineage>
        <taxon>Eukaryota</taxon>
        <taxon>Metazoa</taxon>
        <taxon>Ecdysozoa</taxon>
        <taxon>Nematoda</taxon>
        <taxon>Chromadorea</taxon>
        <taxon>Rhabditida</taxon>
        <taxon>Tylenchina</taxon>
        <taxon>Tylenchomorpha</taxon>
        <taxon>Tylenchoidea</taxon>
        <taxon>Meloidogynidae</taxon>
        <taxon>Meloidogyninae</taxon>
        <taxon>Meloidogyne</taxon>
        <taxon>Meloidogyne incognita group</taxon>
    </lineage>
</organism>
<dbReference type="AlphaFoldDB" id="A0A914KXR7"/>
<feature type="transmembrane region" description="Helical" evidence="1">
    <location>
        <begin position="6"/>
        <end position="26"/>
    </location>
</feature>
<evidence type="ECO:0000313" key="3">
    <source>
        <dbReference type="WBParaSite" id="Minc3s00164g06491"/>
    </source>
</evidence>
<reference evidence="3" key="1">
    <citation type="submission" date="2022-11" db="UniProtKB">
        <authorList>
            <consortium name="WormBaseParasite"/>
        </authorList>
    </citation>
    <scope>IDENTIFICATION</scope>
</reference>
<name>A0A914KXR7_MELIC</name>
<dbReference type="Proteomes" id="UP000887563">
    <property type="component" value="Unplaced"/>
</dbReference>
<keyword evidence="1" id="KW-0472">Membrane</keyword>
<protein>
    <submittedName>
        <fullName evidence="3">Candidate secreted effector</fullName>
    </submittedName>
</protein>
<keyword evidence="2" id="KW-1185">Reference proteome</keyword>
<keyword evidence="1" id="KW-1133">Transmembrane helix</keyword>